<name>A0A7V6PGL7_9HYPH</name>
<protein>
    <recommendedName>
        <fullName evidence="3">SIR2 family protein</fullName>
    </recommendedName>
</protein>
<sequence>MSALARRRAVIVIGAGVSKHSTSAKGGERPPLWGEFLEEAMKKAPVQDRLKPIQEALKVNDLLHACEWLKQRYDEHWIEYIRSIFQRPQYTSAPIHDMIFRLDSRIVFSLNFDDIYERHANTIGNGAFIVKNYFDPDVSEFLRGDSRYIIKVHGSLNRPDDTIFTQADYASARIKHGTFYKAFDAALLTNTFLFIGCGYSDPDVNLLLENQNFNYPSSLPHYFLSGSEIGEDRKLSLRKNRNIKVIEYDPVDDLHTGILNELEALIEQVEARRFDLAGNASW</sequence>
<reference evidence="1 2" key="1">
    <citation type="journal article" date="2020" name="Biotechnol. Biofuels">
        <title>New insights from the biogas microbiome by comprehensive genome-resolved metagenomics of nearly 1600 species originating from multiple anaerobic digesters.</title>
        <authorList>
            <person name="Campanaro S."/>
            <person name="Treu L."/>
            <person name="Rodriguez-R L.M."/>
            <person name="Kovalovszki A."/>
            <person name="Ziels R.M."/>
            <person name="Maus I."/>
            <person name="Zhu X."/>
            <person name="Kougias P.G."/>
            <person name="Basile A."/>
            <person name="Luo G."/>
            <person name="Schluter A."/>
            <person name="Konstantinidis K.T."/>
            <person name="Angelidaki I."/>
        </authorList>
    </citation>
    <scope>NUCLEOTIDE SEQUENCE [LARGE SCALE GENOMIC DNA]</scope>
    <source>
        <strain evidence="1">AS04akNAM_66</strain>
    </source>
</reference>
<organism evidence="1 2">
    <name type="scientific">Brucella intermedia</name>
    <dbReference type="NCBI Taxonomy" id="94625"/>
    <lineage>
        <taxon>Bacteria</taxon>
        <taxon>Pseudomonadati</taxon>
        <taxon>Pseudomonadota</taxon>
        <taxon>Alphaproteobacteria</taxon>
        <taxon>Hyphomicrobiales</taxon>
        <taxon>Brucellaceae</taxon>
        <taxon>Brucella/Ochrobactrum group</taxon>
        <taxon>Brucella</taxon>
    </lineage>
</organism>
<evidence type="ECO:0008006" key="3">
    <source>
        <dbReference type="Google" id="ProtNLM"/>
    </source>
</evidence>
<dbReference type="Pfam" id="PF13289">
    <property type="entry name" value="SIR2_2"/>
    <property type="match status" value="1"/>
</dbReference>
<dbReference type="SUPFAM" id="SSF52467">
    <property type="entry name" value="DHS-like NAD/FAD-binding domain"/>
    <property type="match status" value="1"/>
</dbReference>
<evidence type="ECO:0000313" key="1">
    <source>
        <dbReference type="EMBL" id="HHV70495.1"/>
    </source>
</evidence>
<dbReference type="EMBL" id="DUMN01000660">
    <property type="protein sequence ID" value="HHV70495.1"/>
    <property type="molecule type" value="Genomic_DNA"/>
</dbReference>
<proteinExistence type="predicted"/>
<comment type="caution">
    <text evidence="1">The sequence shown here is derived from an EMBL/GenBank/DDBJ whole genome shotgun (WGS) entry which is preliminary data.</text>
</comment>
<dbReference type="InterPro" id="IPR029035">
    <property type="entry name" value="DHS-like_NAD/FAD-binding_dom"/>
</dbReference>
<gene>
    <name evidence="1" type="ORF">GXX48_23140</name>
</gene>
<accession>A0A7V6PGL7</accession>
<dbReference type="Proteomes" id="UP000551563">
    <property type="component" value="Unassembled WGS sequence"/>
</dbReference>
<dbReference type="AlphaFoldDB" id="A0A7V6PGL7"/>
<evidence type="ECO:0000313" key="2">
    <source>
        <dbReference type="Proteomes" id="UP000551563"/>
    </source>
</evidence>